<evidence type="ECO:0000259" key="1">
    <source>
        <dbReference type="PROSITE" id="PS51192"/>
    </source>
</evidence>
<dbReference type="SUPFAM" id="SSF52540">
    <property type="entry name" value="P-loop containing nucleoside triphosphate hydrolases"/>
    <property type="match status" value="1"/>
</dbReference>
<dbReference type="InterPro" id="IPR006935">
    <property type="entry name" value="Helicase/UvrB_N"/>
</dbReference>
<evidence type="ECO:0000259" key="2">
    <source>
        <dbReference type="PROSITE" id="PS51194"/>
    </source>
</evidence>
<organism evidence="3">
    <name type="scientific">marine sediment metagenome</name>
    <dbReference type="NCBI Taxonomy" id="412755"/>
    <lineage>
        <taxon>unclassified sequences</taxon>
        <taxon>metagenomes</taxon>
        <taxon>ecological metagenomes</taxon>
    </lineage>
</organism>
<sequence>SVVDFWVMTRIIAPLLRVLSKATMTESSQHYETELFGEIEARWYQVATLHAVENALERKVRRILVHQPTGCGKTLTSGLIFSSDRVRRALGVKGRPLRLLFIAHKHRLLSQAEIMYARASNVEFIPQSCFQDISDDLEWDIACIDEAHHEAMATIQYQLEKLGTRPIIGLTATPDRADGMLIKFEEIISPISRQQAVDEGWLAQTYLNSVIDTPIVDKTEALKRLFYHYGHEMEQTMVFVRTKAEVREITHYLQQLNYEAHSILNQSDRDVNELLDRFSNKEVQFIVNCNKINEGVDVKHCSTVVLGRQFGSYPQLNQVIGRASRPDSDCNVWELINPLSGRNLDTTVVVGTPERHRLISTVKGQYVEQEFNYTTKEQVFGSGIAAAFRSDPTSMF</sequence>
<dbReference type="PROSITE" id="PS51192">
    <property type="entry name" value="HELICASE_ATP_BIND_1"/>
    <property type="match status" value="1"/>
</dbReference>
<accession>A0A0F9BLR5</accession>
<comment type="caution">
    <text evidence="3">The sequence shown here is derived from an EMBL/GenBank/DDBJ whole genome shotgun (WGS) entry which is preliminary data.</text>
</comment>
<dbReference type="InterPro" id="IPR050742">
    <property type="entry name" value="Helicase_Restrict-Modif_Enz"/>
</dbReference>
<gene>
    <name evidence="3" type="ORF">LCGC14_2432270</name>
</gene>
<dbReference type="PROSITE" id="PS51194">
    <property type="entry name" value="HELICASE_CTER"/>
    <property type="match status" value="1"/>
</dbReference>
<dbReference type="InterPro" id="IPR001650">
    <property type="entry name" value="Helicase_C-like"/>
</dbReference>
<dbReference type="InterPro" id="IPR027417">
    <property type="entry name" value="P-loop_NTPase"/>
</dbReference>
<proteinExistence type="predicted"/>
<evidence type="ECO:0000313" key="3">
    <source>
        <dbReference type="EMBL" id="KKL22750.1"/>
    </source>
</evidence>
<dbReference type="GO" id="GO:0003677">
    <property type="term" value="F:DNA binding"/>
    <property type="evidence" value="ECO:0007669"/>
    <property type="project" value="InterPro"/>
</dbReference>
<dbReference type="AlphaFoldDB" id="A0A0F9BLR5"/>
<dbReference type="Pfam" id="PF04851">
    <property type="entry name" value="ResIII"/>
    <property type="match status" value="1"/>
</dbReference>
<feature type="domain" description="Helicase C-terminal" evidence="2">
    <location>
        <begin position="221"/>
        <end position="379"/>
    </location>
</feature>
<protein>
    <recommendedName>
        <fullName evidence="4">Helicase ATP-binding domain-containing protein</fullName>
    </recommendedName>
</protein>
<dbReference type="GO" id="GO:0005524">
    <property type="term" value="F:ATP binding"/>
    <property type="evidence" value="ECO:0007669"/>
    <property type="project" value="InterPro"/>
</dbReference>
<dbReference type="SMART" id="SM00490">
    <property type="entry name" value="HELICc"/>
    <property type="match status" value="1"/>
</dbReference>
<dbReference type="Gene3D" id="3.40.50.300">
    <property type="entry name" value="P-loop containing nucleotide triphosphate hydrolases"/>
    <property type="match status" value="2"/>
</dbReference>
<dbReference type="EMBL" id="LAZR01037227">
    <property type="protein sequence ID" value="KKL22750.1"/>
    <property type="molecule type" value="Genomic_DNA"/>
</dbReference>
<evidence type="ECO:0008006" key="4">
    <source>
        <dbReference type="Google" id="ProtNLM"/>
    </source>
</evidence>
<feature type="domain" description="Helicase ATP-binding" evidence="1">
    <location>
        <begin position="54"/>
        <end position="192"/>
    </location>
</feature>
<dbReference type="PANTHER" id="PTHR47396">
    <property type="entry name" value="TYPE I RESTRICTION ENZYME ECOKI R PROTEIN"/>
    <property type="match status" value="1"/>
</dbReference>
<reference evidence="3" key="1">
    <citation type="journal article" date="2015" name="Nature">
        <title>Complex archaea that bridge the gap between prokaryotes and eukaryotes.</title>
        <authorList>
            <person name="Spang A."/>
            <person name="Saw J.H."/>
            <person name="Jorgensen S.L."/>
            <person name="Zaremba-Niedzwiedzka K."/>
            <person name="Martijn J."/>
            <person name="Lind A.E."/>
            <person name="van Eijk R."/>
            <person name="Schleper C."/>
            <person name="Guy L."/>
            <person name="Ettema T.J."/>
        </authorList>
    </citation>
    <scope>NUCLEOTIDE SEQUENCE</scope>
</reference>
<dbReference type="GO" id="GO:0016787">
    <property type="term" value="F:hydrolase activity"/>
    <property type="evidence" value="ECO:0007669"/>
    <property type="project" value="InterPro"/>
</dbReference>
<dbReference type="Pfam" id="PF00271">
    <property type="entry name" value="Helicase_C"/>
    <property type="match status" value="1"/>
</dbReference>
<dbReference type="GO" id="GO:0005829">
    <property type="term" value="C:cytosol"/>
    <property type="evidence" value="ECO:0007669"/>
    <property type="project" value="TreeGrafter"/>
</dbReference>
<feature type="non-terminal residue" evidence="3">
    <location>
        <position position="1"/>
    </location>
</feature>
<dbReference type="PANTHER" id="PTHR47396:SF1">
    <property type="entry name" value="ATP-DEPENDENT HELICASE IRC3-RELATED"/>
    <property type="match status" value="1"/>
</dbReference>
<name>A0A0F9BLR5_9ZZZZ</name>
<dbReference type="InterPro" id="IPR014001">
    <property type="entry name" value="Helicase_ATP-bd"/>
</dbReference>